<feature type="non-terminal residue" evidence="3">
    <location>
        <position position="375"/>
    </location>
</feature>
<dbReference type="OrthoDB" id="7789359at2759"/>
<proteinExistence type="predicted"/>
<name>A0A9Q0N7C5_9DIPT</name>
<dbReference type="AlphaFoldDB" id="A0A9Q0N7C5"/>
<evidence type="ECO:0000313" key="3">
    <source>
        <dbReference type="EMBL" id="KAJ6644351.1"/>
    </source>
</evidence>
<keyword evidence="2" id="KW-0732">Signal</keyword>
<keyword evidence="4" id="KW-1185">Reference proteome</keyword>
<reference evidence="3" key="1">
    <citation type="submission" date="2022-07" db="EMBL/GenBank/DDBJ databases">
        <authorList>
            <person name="Trinca V."/>
            <person name="Uliana J.V.C."/>
            <person name="Torres T.T."/>
            <person name="Ward R.J."/>
            <person name="Monesi N."/>
        </authorList>
    </citation>
    <scope>NUCLEOTIDE SEQUENCE</scope>
    <source>
        <strain evidence="3">HSMRA1968</strain>
        <tissue evidence="3">Whole embryos</tissue>
    </source>
</reference>
<evidence type="ECO:0000256" key="1">
    <source>
        <dbReference type="SAM" id="MobiDB-lite"/>
    </source>
</evidence>
<sequence>CIKPDKEMYLPSLYILFLLRFEAVVSVVTHRHTIDALCPQKLSNMTSHNDTTMKTGESILLTDTPLMFSAIFEHSWDNTTDKYFPDCEFDVKALSVRNPQAARGMIIAIRELSFRSNRAGECIDYIVFRGDDAAMGNTNTKICGIANENESYYRLDNYIEIPDGRAKVIIHIEPYDSPWIKLSIKLTFTAVEDCTGLFRLQCQPNQCISASLYSDLIVNCKPPLYCTGLFRLQCQPNQCISTRLYNDMIVNYCTGLFRLHCKPNQCIAASLFDDKIANCKPPSCDDEPEFKTNCYGLFLEPAACTPLSIVAYSRALRRQEPLQRMPPNPSRRRTGRPPMAWYDLVYMNPRPTGNTPRTGHIEPVPPSNETAFNEP</sequence>
<feature type="region of interest" description="Disordered" evidence="1">
    <location>
        <begin position="348"/>
        <end position="375"/>
    </location>
</feature>
<dbReference type="EMBL" id="WJQU01000002">
    <property type="protein sequence ID" value="KAJ6644351.1"/>
    <property type="molecule type" value="Genomic_DNA"/>
</dbReference>
<organism evidence="3 4">
    <name type="scientific">Pseudolycoriella hygida</name>
    <dbReference type="NCBI Taxonomy" id="35572"/>
    <lineage>
        <taxon>Eukaryota</taxon>
        <taxon>Metazoa</taxon>
        <taxon>Ecdysozoa</taxon>
        <taxon>Arthropoda</taxon>
        <taxon>Hexapoda</taxon>
        <taxon>Insecta</taxon>
        <taxon>Pterygota</taxon>
        <taxon>Neoptera</taxon>
        <taxon>Endopterygota</taxon>
        <taxon>Diptera</taxon>
        <taxon>Nematocera</taxon>
        <taxon>Sciaroidea</taxon>
        <taxon>Sciaridae</taxon>
        <taxon>Pseudolycoriella</taxon>
    </lineage>
</organism>
<comment type="caution">
    <text evidence="3">The sequence shown here is derived from an EMBL/GenBank/DDBJ whole genome shotgun (WGS) entry which is preliminary data.</text>
</comment>
<protein>
    <submittedName>
        <fullName evidence="3">Uncharacterized protein</fullName>
    </submittedName>
</protein>
<accession>A0A9Q0N7C5</accession>
<feature type="chain" id="PRO_5040415818" evidence="2">
    <location>
        <begin position="27"/>
        <end position="375"/>
    </location>
</feature>
<dbReference type="Proteomes" id="UP001151699">
    <property type="component" value="Chromosome B"/>
</dbReference>
<feature type="signal peptide" evidence="2">
    <location>
        <begin position="1"/>
        <end position="26"/>
    </location>
</feature>
<evidence type="ECO:0000256" key="2">
    <source>
        <dbReference type="SAM" id="SignalP"/>
    </source>
</evidence>
<gene>
    <name evidence="3" type="ORF">Bhyg_09319</name>
</gene>
<evidence type="ECO:0000313" key="4">
    <source>
        <dbReference type="Proteomes" id="UP001151699"/>
    </source>
</evidence>